<keyword evidence="2" id="KW-1185">Reference proteome</keyword>
<name>A0ACC7SAK0_DOLFA</name>
<organism evidence="1 2">
    <name type="scientific">Dolichospermum flos-aquae UHCC 0037</name>
    <dbReference type="NCBI Taxonomy" id="2590026"/>
    <lineage>
        <taxon>Bacteria</taxon>
        <taxon>Bacillati</taxon>
        <taxon>Cyanobacteriota</taxon>
        <taxon>Cyanophyceae</taxon>
        <taxon>Nostocales</taxon>
        <taxon>Aphanizomenonaceae</taxon>
        <taxon>Dolichospermum</taxon>
    </lineage>
</organism>
<evidence type="ECO:0000313" key="2">
    <source>
        <dbReference type="Proteomes" id="UP001517388"/>
    </source>
</evidence>
<reference evidence="2" key="1">
    <citation type="journal article" date="2020" name="Toxins">
        <title>Phylogenomic Analysis of Secondary Metabolism in the Toxic Cyanobacterial Genera Anabaena, Dolichospermum and Aphanizomenon.</title>
        <authorList>
            <person name="Oesterholm J."/>
            <person name="Popin R.V."/>
            <person name="Fewer D.P."/>
            <person name="Sivonen K."/>
        </authorList>
    </citation>
    <scope>NUCLEOTIDE SEQUENCE [LARGE SCALE GENOMIC DNA]</scope>
    <source>
        <strain evidence="2">UHCC 0037</strain>
    </source>
</reference>
<dbReference type="Proteomes" id="UP001517388">
    <property type="component" value="Unassembled WGS sequence"/>
</dbReference>
<comment type="caution">
    <text evidence="1">The sequence shown here is derived from an EMBL/GenBank/DDBJ whole genome shotgun (WGS) entry which is preliminary data.</text>
</comment>
<sequence>MPKTEGRESLHNWVIGKAGIFRTIQNRELTMSHLTHIRTTIKNAEVLESVLRKMIENGLENILVGATLEKNVTTHCFENYKTIDFVIHRPQAKSHWNDSSDFGFVKLEDEFKFLNYAGANHHAEKFMRTLTFNYARENALNSLAANGFNIESISEENGEIKIIAGKWS</sequence>
<proteinExistence type="predicted"/>
<accession>A0ACC7SAK0</accession>
<gene>
    <name evidence="1" type="ORF">FJR39_21580</name>
</gene>
<protein>
    <submittedName>
        <fullName evidence="1">DUF1257 domain-containing protein</fullName>
    </submittedName>
</protein>
<evidence type="ECO:0000313" key="1">
    <source>
        <dbReference type="EMBL" id="MTJ45573.1"/>
    </source>
</evidence>
<dbReference type="EMBL" id="VILF01000006">
    <property type="protein sequence ID" value="MTJ45573.1"/>
    <property type="molecule type" value="Genomic_DNA"/>
</dbReference>